<evidence type="ECO:0000256" key="6">
    <source>
        <dbReference type="SAM" id="Phobius"/>
    </source>
</evidence>
<feature type="transmembrane region" description="Helical" evidence="6">
    <location>
        <begin position="179"/>
        <end position="201"/>
    </location>
</feature>
<evidence type="ECO:0000313" key="8">
    <source>
        <dbReference type="Proteomes" id="UP000523821"/>
    </source>
</evidence>
<evidence type="ECO:0000256" key="5">
    <source>
        <dbReference type="ARBA" id="ARBA00023136"/>
    </source>
</evidence>
<feature type="transmembrane region" description="Helical" evidence="6">
    <location>
        <begin position="139"/>
        <end position="159"/>
    </location>
</feature>
<organism evidence="7 8">
    <name type="scientific">Prosthecomicrobium pneumaticum</name>
    <dbReference type="NCBI Taxonomy" id="81895"/>
    <lineage>
        <taxon>Bacteria</taxon>
        <taxon>Pseudomonadati</taxon>
        <taxon>Pseudomonadota</taxon>
        <taxon>Alphaproteobacteria</taxon>
        <taxon>Hyphomicrobiales</taxon>
        <taxon>Kaistiaceae</taxon>
        <taxon>Prosthecomicrobium</taxon>
    </lineage>
</organism>
<comment type="similarity">
    <text evidence="2">Belongs to the autoinducer-2 exporter (AI-2E) (TC 2.A.86) family.</text>
</comment>
<evidence type="ECO:0000256" key="4">
    <source>
        <dbReference type="ARBA" id="ARBA00022989"/>
    </source>
</evidence>
<accession>A0A7W9FLY6</accession>
<keyword evidence="5 6" id="KW-0472">Membrane</keyword>
<gene>
    <name evidence="7" type="ORF">GGQ63_002181</name>
</gene>
<proteinExistence type="inferred from homology"/>
<keyword evidence="3 6" id="KW-0812">Transmembrane</keyword>
<dbReference type="InterPro" id="IPR002549">
    <property type="entry name" value="AI-2E-like"/>
</dbReference>
<dbReference type="PANTHER" id="PTHR21716:SF62">
    <property type="entry name" value="TRANSPORT PROTEIN YDBI-RELATED"/>
    <property type="match status" value="1"/>
</dbReference>
<keyword evidence="4 6" id="KW-1133">Transmembrane helix</keyword>
<dbReference type="PANTHER" id="PTHR21716">
    <property type="entry name" value="TRANSMEMBRANE PROTEIN"/>
    <property type="match status" value="1"/>
</dbReference>
<feature type="transmembrane region" description="Helical" evidence="6">
    <location>
        <begin position="284"/>
        <end position="307"/>
    </location>
</feature>
<dbReference type="GO" id="GO:0016020">
    <property type="term" value="C:membrane"/>
    <property type="evidence" value="ECO:0007669"/>
    <property type="project" value="UniProtKB-SubCell"/>
</dbReference>
<sequence>MTRSHTSLLVLFGAAGLLLLLAPDVFLIVFAGVLLAVFLHSGGAWIGARLGIRPAFGVGLFLALIVLALLGFGAAVAPAAIAEVEELARRLPEALTDLHDRIESYSIGAMVLERVTPDSLAGGAGGAAAMSAVSSTFGVLGNFVVVLFIGLYGAIDPGLYRRGLERLLEPALRSRGGRVLRAVGAALRNWLIAQLAAMAVVGGLTGLGLWLAGIPLAFALGLVAGLLAFIPNIGPVLAIAPALLLALPQGRTAVLVVLAVYLGVQALESYVVTPLLQQEKVSLAPALVIAAQLLAGVWFGLLGLALATPLTAALMTLVRVAYVENTLEDGAGGTSPGAAS</sequence>
<dbReference type="Pfam" id="PF01594">
    <property type="entry name" value="AI-2E_transport"/>
    <property type="match status" value="1"/>
</dbReference>
<evidence type="ECO:0000256" key="1">
    <source>
        <dbReference type="ARBA" id="ARBA00004141"/>
    </source>
</evidence>
<dbReference type="Proteomes" id="UP000523821">
    <property type="component" value="Unassembled WGS sequence"/>
</dbReference>
<dbReference type="RefSeq" id="WP_183855626.1">
    <property type="nucleotide sequence ID" value="NZ_JACHOO010000004.1"/>
</dbReference>
<name>A0A7W9FLY6_9HYPH</name>
<dbReference type="AlphaFoldDB" id="A0A7W9FLY6"/>
<dbReference type="GO" id="GO:0055085">
    <property type="term" value="P:transmembrane transport"/>
    <property type="evidence" value="ECO:0007669"/>
    <property type="project" value="TreeGrafter"/>
</dbReference>
<dbReference type="EMBL" id="JACHOO010000004">
    <property type="protein sequence ID" value="MBB5753115.1"/>
    <property type="molecule type" value="Genomic_DNA"/>
</dbReference>
<feature type="transmembrane region" description="Helical" evidence="6">
    <location>
        <begin position="60"/>
        <end position="81"/>
    </location>
</feature>
<feature type="transmembrane region" description="Helical" evidence="6">
    <location>
        <begin position="6"/>
        <end position="39"/>
    </location>
</feature>
<protein>
    <submittedName>
        <fullName evidence="7">Putative PurR-regulated permease PerM</fullName>
    </submittedName>
</protein>
<keyword evidence="8" id="KW-1185">Reference proteome</keyword>
<comment type="caution">
    <text evidence="7">The sequence shown here is derived from an EMBL/GenBank/DDBJ whole genome shotgun (WGS) entry which is preliminary data.</text>
</comment>
<evidence type="ECO:0000313" key="7">
    <source>
        <dbReference type="EMBL" id="MBB5753115.1"/>
    </source>
</evidence>
<evidence type="ECO:0000256" key="2">
    <source>
        <dbReference type="ARBA" id="ARBA00009773"/>
    </source>
</evidence>
<evidence type="ECO:0000256" key="3">
    <source>
        <dbReference type="ARBA" id="ARBA00022692"/>
    </source>
</evidence>
<reference evidence="7 8" key="1">
    <citation type="submission" date="2020-08" db="EMBL/GenBank/DDBJ databases">
        <title>Genomic Encyclopedia of Type Strains, Phase IV (KMG-IV): sequencing the most valuable type-strain genomes for metagenomic binning, comparative biology and taxonomic classification.</title>
        <authorList>
            <person name="Goeker M."/>
        </authorList>
    </citation>
    <scope>NUCLEOTIDE SEQUENCE [LARGE SCALE GENOMIC DNA]</scope>
    <source>
        <strain evidence="7 8">DSM 16268</strain>
    </source>
</reference>
<comment type="subcellular location">
    <subcellularLocation>
        <location evidence="1">Membrane</location>
        <topology evidence="1">Multi-pass membrane protein</topology>
    </subcellularLocation>
</comment>